<keyword evidence="1" id="KW-0472">Membrane</keyword>
<name>A0A381XV22_9ZZZZ</name>
<evidence type="ECO:0000256" key="1">
    <source>
        <dbReference type="SAM" id="Phobius"/>
    </source>
</evidence>
<dbReference type="AlphaFoldDB" id="A0A381XV22"/>
<gene>
    <name evidence="2" type="ORF">METZ01_LOCUS121483</name>
</gene>
<dbReference type="EMBL" id="UINC01016494">
    <property type="protein sequence ID" value="SVA68629.1"/>
    <property type="molecule type" value="Genomic_DNA"/>
</dbReference>
<accession>A0A381XV22</accession>
<evidence type="ECO:0000313" key="2">
    <source>
        <dbReference type="EMBL" id="SVA68629.1"/>
    </source>
</evidence>
<feature type="transmembrane region" description="Helical" evidence="1">
    <location>
        <begin position="15"/>
        <end position="35"/>
    </location>
</feature>
<feature type="non-terminal residue" evidence="2">
    <location>
        <position position="48"/>
    </location>
</feature>
<keyword evidence="1" id="KW-0812">Transmembrane</keyword>
<reference evidence="2" key="1">
    <citation type="submission" date="2018-05" db="EMBL/GenBank/DDBJ databases">
        <authorList>
            <person name="Lanie J.A."/>
            <person name="Ng W.-L."/>
            <person name="Kazmierczak K.M."/>
            <person name="Andrzejewski T.M."/>
            <person name="Davidsen T.M."/>
            <person name="Wayne K.J."/>
            <person name="Tettelin H."/>
            <person name="Glass J.I."/>
            <person name="Rusch D."/>
            <person name="Podicherti R."/>
            <person name="Tsui H.-C.T."/>
            <person name="Winkler M.E."/>
        </authorList>
    </citation>
    <scope>NUCLEOTIDE SEQUENCE</scope>
</reference>
<organism evidence="2">
    <name type="scientific">marine metagenome</name>
    <dbReference type="NCBI Taxonomy" id="408172"/>
    <lineage>
        <taxon>unclassified sequences</taxon>
        <taxon>metagenomes</taxon>
        <taxon>ecological metagenomes</taxon>
    </lineage>
</organism>
<keyword evidence="1" id="KW-1133">Transmembrane helix</keyword>
<sequence>MERNGNRHKVFTRRAILLAGGKLSLAAILMGRMYYLQVLESDQYQMLA</sequence>
<proteinExistence type="predicted"/>
<protein>
    <submittedName>
        <fullName evidence="2">Uncharacterized protein</fullName>
    </submittedName>
</protein>